<evidence type="ECO:0000313" key="3">
    <source>
        <dbReference type="Proteomes" id="UP001433268"/>
    </source>
</evidence>
<feature type="region of interest" description="Disordered" evidence="1">
    <location>
        <begin position="165"/>
        <end position="188"/>
    </location>
</feature>
<gene>
    <name evidence="2" type="ORF">PG997_007070</name>
</gene>
<evidence type="ECO:0000256" key="1">
    <source>
        <dbReference type="SAM" id="MobiDB-lite"/>
    </source>
</evidence>
<dbReference type="GeneID" id="92044445"/>
<sequence length="188" mass="20181">MAISQAGGEDRVCHECKAITESYSTIASGGVRDGTGGERPDSPVFSTTLAEATSKSRSCWHCGWIVLLTTCTWPNDIVGQLMSSTGPGGTTGKVMIKWESISNESSHLHGRGRGPPSVERLVMTYHATENWAERKQLRFYKTEGRPQNLASIAAQIPMVAQATSTLDWTPTPSPTRGGSGPRPSTIDC</sequence>
<protein>
    <submittedName>
        <fullName evidence="2">Uncharacterized protein</fullName>
    </submittedName>
</protein>
<evidence type="ECO:0000313" key="2">
    <source>
        <dbReference type="EMBL" id="KAK8085799.1"/>
    </source>
</evidence>
<dbReference type="RefSeq" id="XP_066670308.1">
    <property type="nucleotide sequence ID" value="XM_066811385.1"/>
</dbReference>
<dbReference type="EMBL" id="JAQQWN010000005">
    <property type="protein sequence ID" value="KAK8085799.1"/>
    <property type="molecule type" value="Genomic_DNA"/>
</dbReference>
<accession>A0ABR1WQI8</accession>
<organism evidence="2 3">
    <name type="scientific">Apiospora hydei</name>
    <dbReference type="NCBI Taxonomy" id="1337664"/>
    <lineage>
        <taxon>Eukaryota</taxon>
        <taxon>Fungi</taxon>
        <taxon>Dikarya</taxon>
        <taxon>Ascomycota</taxon>
        <taxon>Pezizomycotina</taxon>
        <taxon>Sordariomycetes</taxon>
        <taxon>Xylariomycetidae</taxon>
        <taxon>Amphisphaeriales</taxon>
        <taxon>Apiosporaceae</taxon>
        <taxon>Apiospora</taxon>
    </lineage>
</organism>
<proteinExistence type="predicted"/>
<dbReference type="Proteomes" id="UP001433268">
    <property type="component" value="Unassembled WGS sequence"/>
</dbReference>
<comment type="caution">
    <text evidence="2">The sequence shown here is derived from an EMBL/GenBank/DDBJ whole genome shotgun (WGS) entry which is preliminary data.</text>
</comment>
<name>A0ABR1WQI8_9PEZI</name>
<reference evidence="2 3" key="1">
    <citation type="submission" date="2023-01" db="EMBL/GenBank/DDBJ databases">
        <title>Analysis of 21 Apiospora genomes using comparative genomics revels a genus with tremendous synthesis potential of carbohydrate active enzymes and secondary metabolites.</title>
        <authorList>
            <person name="Sorensen T."/>
        </authorList>
    </citation>
    <scope>NUCLEOTIDE SEQUENCE [LARGE SCALE GENOMIC DNA]</scope>
    <source>
        <strain evidence="2 3">CBS 114990</strain>
    </source>
</reference>
<keyword evidence="3" id="KW-1185">Reference proteome</keyword>